<protein>
    <submittedName>
        <fullName evidence="3">Uncharacterized protein</fullName>
    </submittedName>
</protein>
<dbReference type="Proteomes" id="UP000887561">
    <property type="component" value="Unplaced"/>
</dbReference>
<keyword evidence="2" id="KW-1185">Reference proteome</keyword>
<evidence type="ECO:0000313" key="2">
    <source>
        <dbReference type="Proteomes" id="UP000887561"/>
    </source>
</evidence>
<proteinExistence type="predicted"/>
<dbReference type="AlphaFoldDB" id="A0A915N0S4"/>
<name>A0A915N0S4_MELJA</name>
<evidence type="ECO:0000256" key="1">
    <source>
        <dbReference type="SAM" id="MobiDB-lite"/>
    </source>
</evidence>
<dbReference type="WBParaSite" id="scaffold6962_cov154.g11506">
    <property type="protein sequence ID" value="scaffold6962_cov154.g11506"/>
    <property type="gene ID" value="scaffold6962_cov154.g11506"/>
</dbReference>
<evidence type="ECO:0000313" key="3">
    <source>
        <dbReference type="WBParaSite" id="scaffold6962_cov154.g11506"/>
    </source>
</evidence>
<feature type="compositionally biased region" description="Basic and acidic residues" evidence="1">
    <location>
        <begin position="62"/>
        <end position="76"/>
    </location>
</feature>
<feature type="compositionally biased region" description="Polar residues" evidence="1">
    <location>
        <begin position="20"/>
        <end position="29"/>
    </location>
</feature>
<organism evidence="2 3">
    <name type="scientific">Meloidogyne javanica</name>
    <name type="common">Root-knot nematode worm</name>
    <dbReference type="NCBI Taxonomy" id="6303"/>
    <lineage>
        <taxon>Eukaryota</taxon>
        <taxon>Metazoa</taxon>
        <taxon>Ecdysozoa</taxon>
        <taxon>Nematoda</taxon>
        <taxon>Chromadorea</taxon>
        <taxon>Rhabditida</taxon>
        <taxon>Tylenchina</taxon>
        <taxon>Tylenchomorpha</taxon>
        <taxon>Tylenchoidea</taxon>
        <taxon>Meloidogynidae</taxon>
        <taxon>Meloidogyninae</taxon>
        <taxon>Meloidogyne</taxon>
        <taxon>Meloidogyne incognita group</taxon>
    </lineage>
</organism>
<accession>A0A915N0S4</accession>
<sequence length="102" mass="11315">MATTSRSTEDSTESKTEPTHSATISNKDQSVLLLEKNSEKIAVAPESSPPKEKIVPESSTPEEIKNAAEKTNKQPPKLDDFYQLGRYTYIVCIFAELLILSQ</sequence>
<feature type="compositionally biased region" description="Basic and acidic residues" evidence="1">
    <location>
        <begin position="7"/>
        <end position="18"/>
    </location>
</feature>
<reference evidence="3" key="1">
    <citation type="submission" date="2022-11" db="UniProtKB">
        <authorList>
            <consortium name="WormBaseParasite"/>
        </authorList>
    </citation>
    <scope>IDENTIFICATION</scope>
</reference>
<feature type="region of interest" description="Disordered" evidence="1">
    <location>
        <begin position="1"/>
        <end position="76"/>
    </location>
</feature>